<evidence type="ECO:0000256" key="1">
    <source>
        <dbReference type="ARBA" id="ARBA00010134"/>
    </source>
</evidence>
<comment type="similarity">
    <text evidence="1 5">Belongs to the peptidase C14A family.</text>
</comment>
<dbReference type="AlphaFoldDB" id="A0A914E455"/>
<keyword evidence="4" id="KW-0378">Hydrolase</keyword>
<dbReference type="InterPro" id="IPR002138">
    <property type="entry name" value="Pept_C14_p10"/>
</dbReference>
<feature type="region of interest" description="Disordered" evidence="6">
    <location>
        <begin position="294"/>
        <end position="313"/>
    </location>
</feature>
<evidence type="ECO:0000256" key="5">
    <source>
        <dbReference type="RuleBase" id="RU003971"/>
    </source>
</evidence>
<dbReference type="InterPro" id="IPR029030">
    <property type="entry name" value="Caspase-like_dom_sf"/>
</dbReference>
<accession>A0A914E455</accession>
<dbReference type="InterPro" id="IPR011600">
    <property type="entry name" value="Pept_C14_caspase"/>
</dbReference>
<evidence type="ECO:0000256" key="2">
    <source>
        <dbReference type="ARBA" id="ARBA00022670"/>
    </source>
</evidence>
<organism evidence="9 10">
    <name type="scientific">Acrobeloides nanus</name>
    <dbReference type="NCBI Taxonomy" id="290746"/>
    <lineage>
        <taxon>Eukaryota</taxon>
        <taxon>Metazoa</taxon>
        <taxon>Ecdysozoa</taxon>
        <taxon>Nematoda</taxon>
        <taxon>Chromadorea</taxon>
        <taxon>Rhabditida</taxon>
        <taxon>Tylenchina</taxon>
        <taxon>Cephalobomorpha</taxon>
        <taxon>Cephaloboidea</taxon>
        <taxon>Cephalobidae</taxon>
        <taxon>Acrobeloides</taxon>
    </lineage>
</organism>
<dbReference type="PROSITE" id="PS50207">
    <property type="entry name" value="CASPASE_P10"/>
    <property type="match status" value="1"/>
</dbReference>
<feature type="compositionally biased region" description="Low complexity" evidence="6">
    <location>
        <begin position="28"/>
        <end position="47"/>
    </location>
</feature>
<dbReference type="InterPro" id="IPR015917">
    <property type="entry name" value="Pept_C14A"/>
</dbReference>
<dbReference type="WBParaSite" id="ACRNAN_scaffold5279.g12018.t1">
    <property type="protein sequence ID" value="ACRNAN_scaffold5279.g12018.t1"/>
    <property type="gene ID" value="ACRNAN_scaffold5279.g12018"/>
</dbReference>
<dbReference type="PROSITE" id="PS50208">
    <property type="entry name" value="CASPASE_P20"/>
    <property type="match status" value="1"/>
</dbReference>
<evidence type="ECO:0000256" key="3">
    <source>
        <dbReference type="ARBA" id="ARBA00022703"/>
    </source>
</evidence>
<dbReference type="InterPro" id="IPR001309">
    <property type="entry name" value="Pept_C14_p20"/>
</dbReference>
<dbReference type="PANTHER" id="PTHR47901:SF8">
    <property type="entry name" value="CASPASE-3"/>
    <property type="match status" value="1"/>
</dbReference>
<feature type="domain" description="Caspase family p20" evidence="8">
    <location>
        <begin position="156"/>
        <end position="288"/>
    </location>
</feature>
<proteinExistence type="inferred from homology"/>
<sequence>MEQVIVSIPHYGRYLHNALHSFHLTSNATSSTGSGHGSTARTAAATSPTLDRDEEISSLFRSFSSATNLEEPEPNSSGRIVTSALTNEGMEKTFDNKIHKLKLSISNLLSEKILDFRHLKLDANREILDQYTSLAYTLYETGKYANIPVYRHFSSPKGLAIIINELTYPPPKGKTDPEKREGSKKDAQNLEELFKAMNFEIYNGSTFVDLKKQDMLECLEIFAKDELHNNYHSCIVVIMGHGNNGIIWDIEGKPIDIQHILNLFNGENAPGLVGKPKLFISQACRGGNSDYGVPYNDQQEDLSRPDPSSSVEDQFEDVVNEPSKKKLKQSPAPGSKKISISADFFELYPTVPTMPASRGKQGSMFIDTICKVFYEFAHLNDLEEMAMMIKRLVSRRHYTITDKLTQERKIKYQQPQLSTTNGARYFMFPCVYI</sequence>
<dbReference type="SUPFAM" id="SSF52129">
    <property type="entry name" value="Caspase-like"/>
    <property type="match status" value="1"/>
</dbReference>
<dbReference type="GO" id="GO:0006915">
    <property type="term" value="P:apoptotic process"/>
    <property type="evidence" value="ECO:0007669"/>
    <property type="project" value="UniProtKB-KW"/>
</dbReference>
<dbReference type="Proteomes" id="UP000887540">
    <property type="component" value="Unplaced"/>
</dbReference>
<evidence type="ECO:0000259" key="7">
    <source>
        <dbReference type="PROSITE" id="PS50207"/>
    </source>
</evidence>
<dbReference type="Pfam" id="PF00656">
    <property type="entry name" value="Peptidase_C14"/>
    <property type="match status" value="1"/>
</dbReference>
<evidence type="ECO:0000313" key="10">
    <source>
        <dbReference type="WBParaSite" id="ACRNAN_scaffold5279.g12018.t1"/>
    </source>
</evidence>
<reference evidence="10" key="1">
    <citation type="submission" date="2022-11" db="UniProtKB">
        <authorList>
            <consortium name="WormBaseParasite"/>
        </authorList>
    </citation>
    <scope>IDENTIFICATION</scope>
</reference>
<protein>
    <submittedName>
        <fullName evidence="10">Uncharacterized protein</fullName>
    </submittedName>
</protein>
<keyword evidence="3" id="KW-0053">Apoptosis</keyword>
<keyword evidence="2" id="KW-0645">Protease</keyword>
<dbReference type="PRINTS" id="PR00376">
    <property type="entry name" value="IL1BCENZYME"/>
</dbReference>
<dbReference type="Gene3D" id="3.40.50.1460">
    <property type="match status" value="1"/>
</dbReference>
<evidence type="ECO:0000256" key="6">
    <source>
        <dbReference type="SAM" id="MobiDB-lite"/>
    </source>
</evidence>
<feature type="region of interest" description="Disordered" evidence="6">
    <location>
        <begin position="28"/>
        <end position="52"/>
    </location>
</feature>
<evidence type="ECO:0000256" key="4">
    <source>
        <dbReference type="ARBA" id="ARBA00022801"/>
    </source>
</evidence>
<name>A0A914E455_9BILA</name>
<evidence type="ECO:0000259" key="8">
    <source>
        <dbReference type="PROSITE" id="PS50208"/>
    </source>
</evidence>
<evidence type="ECO:0000313" key="9">
    <source>
        <dbReference type="Proteomes" id="UP000887540"/>
    </source>
</evidence>
<dbReference type="GO" id="GO:0004197">
    <property type="term" value="F:cysteine-type endopeptidase activity"/>
    <property type="evidence" value="ECO:0007669"/>
    <property type="project" value="InterPro"/>
</dbReference>
<dbReference type="PANTHER" id="PTHR47901">
    <property type="entry name" value="CASPASE RECRUITMENT DOMAIN-CONTAINING PROTEIN 18"/>
    <property type="match status" value="1"/>
</dbReference>
<feature type="domain" description="Caspase family p10" evidence="7">
    <location>
        <begin position="334"/>
        <end position="429"/>
    </location>
</feature>
<keyword evidence="9" id="KW-1185">Reference proteome</keyword>
<dbReference type="InterPro" id="IPR002398">
    <property type="entry name" value="Pept_C14"/>
</dbReference>
<dbReference type="GO" id="GO:0006508">
    <property type="term" value="P:proteolysis"/>
    <property type="evidence" value="ECO:0007669"/>
    <property type="project" value="UniProtKB-KW"/>
</dbReference>
<dbReference type="SMART" id="SM00115">
    <property type="entry name" value="CASc"/>
    <property type="match status" value="1"/>
</dbReference>